<keyword evidence="4 7" id="KW-1133">Transmembrane helix</keyword>
<feature type="transmembrane region" description="Helical" evidence="7">
    <location>
        <begin position="384"/>
        <end position="411"/>
    </location>
</feature>
<evidence type="ECO:0000256" key="4">
    <source>
        <dbReference type="ARBA" id="ARBA00022989"/>
    </source>
</evidence>
<dbReference type="NCBIfam" id="TIGR03434">
    <property type="entry name" value="ADOP"/>
    <property type="match status" value="1"/>
</dbReference>
<feature type="domain" description="ABC3 transporter permease C-terminal" evidence="8">
    <location>
        <begin position="722"/>
        <end position="834"/>
    </location>
</feature>
<feature type="transmembrane region" description="Helical" evidence="7">
    <location>
        <begin position="763"/>
        <end position="793"/>
    </location>
</feature>
<dbReference type="GO" id="GO:0022857">
    <property type="term" value="F:transmembrane transporter activity"/>
    <property type="evidence" value="ECO:0007669"/>
    <property type="project" value="TreeGrafter"/>
</dbReference>
<evidence type="ECO:0000259" key="9">
    <source>
        <dbReference type="Pfam" id="PF12704"/>
    </source>
</evidence>
<evidence type="ECO:0000256" key="7">
    <source>
        <dbReference type="SAM" id="Phobius"/>
    </source>
</evidence>
<feature type="transmembrane region" description="Helical" evidence="7">
    <location>
        <begin position="441"/>
        <end position="460"/>
    </location>
</feature>
<evidence type="ECO:0000256" key="3">
    <source>
        <dbReference type="ARBA" id="ARBA00022692"/>
    </source>
</evidence>
<evidence type="ECO:0000256" key="6">
    <source>
        <dbReference type="ARBA" id="ARBA00038076"/>
    </source>
</evidence>
<keyword evidence="2" id="KW-1003">Cell membrane</keyword>
<feature type="domain" description="MacB-like periplasmic core" evidence="9">
    <location>
        <begin position="52"/>
        <end position="260"/>
    </location>
</feature>
<name>Q01X80_SOLUE</name>
<dbReference type="STRING" id="234267.Acid_4776"/>
<dbReference type="GO" id="GO:0005886">
    <property type="term" value="C:plasma membrane"/>
    <property type="evidence" value="ECO:0007669"/>
    <property type="project" value="UniProtKB-SubCell"/>
</dbReference>
<comment type="subcellular location">
    <subcellularLocation>
        <location evidence="1">Cell membrane</location>
        <topology evidence="1">Multi-pass membrane protein</topology>
    </subcellularLocation>
</comment>
<evidence type="ECO:0008006" key="11">
    <source>
        <dbReference type="Google" id="ProtNLM"/>
    </source>
</evidence>
<sequence length="841" mass="91615" precursor="true">MSRAASGFIIFPTALPEQAAWHDRLHRPVMQTLLQDLRYCLRQLIKSPGFALTAVISLALGIGATSAVFSVIYAALMNPYPYPAADRIVRLTVRTRNGNVQNINLSGPELRQVRQLPAIESMLAMDFHAMTMTGRDLPENVNIIGTISNGFDDLGVPAVLGRGIARSDTIDGQEPQAVAVLSYKFWQQRFFADPRVVGKTLQLDHKLYTIVGVAAPRFTWYSADVWLPLKLDQDPQHRCIIDFRLKPGMTHQAVNSALQPLLDQFAHDLPKRFPERFKVEVEGLNEWVIRSISGTLYLLLGAVALLLAIGCGNVSILLLAQGTARQHEFAVRAAVGAHSRRIMRQLLTESLLLAFFGVTLGVLASYGILAIIKSVLPRFAFAPEVVIVINLPVLVFSGAVAIVTAILFGVWPALQLSRTQVGQVMVSNVRRVAGSVRGRRAHHALIVGQIALTLVLLAGAGSAMQSFLKMIHTPLGYDPHNVMSVGIPVHENFYTTWAARGAYFEQLRAKVAETPGVTMTAISSNATPPRNGSWSRFEILGKPAAEEQSASINLVNPAYFPLLRIPLLEGRIWSETENHNGSHVAVINHSLAQRYFPNGDAIGHSVKLPNFEDRPPVHLTPPNIGESWLPIVGVVADAKNDGLGRPITPAVYVPFTLNLMVDTQILVKSQGPPLALLRAVRAQLSAVNPDQQTYTYVEDLETWISDEPQWQQEHLAAWIFGVFGILALALSAVGLFSVVSYTVAQRTNEFGIRMALGAQPRHVLRIVFQSTLVSVGSGIVAGLALTLALNTILARWATGNSRDPLILVAGALLLAIVASVACAIPAWHASKVDPMTALRCE</sequence>
<feature type="transmembrane region" description="Helical" evidence="7">
    <location>
        <begin position="805"/>
        <end position="827"/>
    </location>
</feature>
<dbReference type="Pfam" id="PF02687">
    <property type="entry name" value="FtsX"/>
    <property type="match status" value="2"/>
</dbReference>
<protein>
    <recommendedName>
        <fullName evidence="11">Permease</fullName>
    </recommendedName>
</protein>
<feature type="transmembrane region" description="Helical" evidence="7">
    <location>
        <begin position="296"/>
        <end position="320"/>
    </location>
</feature>
<keyword evidence="5 7" id="KW-0472">Membrane</keyword>
<dbReference type="InterPro" id="IPR017800">
    <property type="entry name" value="ADOP"/>
</dbReference>
<evidence type="ECO:0000256" key="2">
    <source>
        <dbReference type="ARBA" id="ARBA00022475"/>
    </source>
</evidence>
<evidence type="ECO:0000256" key="5">
    <source>
        <dbReference type="ARBA" id="ARBA00023136"/>
    </source>
</evidence>
<dbReference type="InterPro" id="IPR050250">
    <property type="entry name" value="Macrolide_Exporter_MacB"/>
</dbReference>
<evidence type="ECO:0000256" key="1">
    <source>
        <dbReference type="ARBA" id="ARBA00004651"/>
    </source>
</evidence>
<feature type="transmembrane region" description="Helical" evidence="7">
    <location>
        <begin position="351"/>
        <end position="372"/>
    </location>
</feature>
<accession>Q01X80</accession>
<dbReference type="InterPro" id="IPR003838">
    <property type="entry name" value="ABC3_permease_C"/>
</dbReference>
<dbReference type="KEGG" id="sus:Acid_4776"/>
<proteinExistence type="inferred from homology"/>
<comment type="similarity">
    <text evidence="6">Belongs to the ABC-4 integral membrane protein family.</text>
</comment>
<evidence type="ECO:0000313" key="10">
    <source>
        <dbReference type="EMBL" id="ABJ85735.1"/>
    </source>
</evidence>
<keyword evidence="3 7" id="KW-0812">Transmembrane</keyword>
<feature type="domain" description="MacB-like periplasmic core" evidence="9">
    <location>
        <begin position="450"/>
        <end position="668"/>
    </location>
</feature>
<organism evidence="10">
    <name type="scientific">Solibacter usitatus (strain Ellin6076)</name>
    <dbReference type="NCBI Taxonomy" id="234267"/>
    <lineage>
        <taxon>Bacteria</taxon>
        <taxon>Pseudomonadati</taxon>
        <taxon>Acidobacteriota</taxon>
        <taxon>Terriglobia</taxon>
        <taxon>Bryobacterales</taxon>
        <taxon>Solibacteraceae</taxon>
        <taxon>Candidatus Solibacter</taxon>
    </lineage>
</organism>
<feature type="transmembrane region" description="Helical" evidence="7">
    <location>
        <begin position="715"/>
        <end position="743"/>
    </location>
</feature>
<gene>
    <name evidence="10" type="ordered locus">Acid_4776</name>
</gene>
<feature type="domain" description="ABC3 transporter permease C-terminal" evidence="8">
    <location>
        <begin position="302"/>
        <end position="420"/>
    </location>
</feature>
<dbReference type="PANTHER" id="PTHR30572">
    <property type="entry name" value="MEMBRANE COMPONENT OF TRANSPORTER-RELATED"/>
    <property type="match status" value="1"/>
</dbReference>
<evidence type="ECO:0000259" key="8">
    <source>
        <dbReference type="Pfam" id="PF02687"/>
    </source>
</evidence>
<dbReference type="eggNOG" id="COG0577">
    <property type="taxonomic scope" value="Bacteria"/>
</dbReference>
<feature type="transmembrane region" description="Helical" evidence="7">
    <location>
        <begin position="51"/>
        <end position="76"/>
    </location>
</feature>
<dbReference type="InterPro" id="IPR025857">
    <property type="entry name" value="MacB_PCD"/>
</dbReference>
<reference evidence="10" key="1">
    <citation type="submission" date="2006-10" db="EMBL/GenBank/DDBJ databases">
        <title>Complete sequence of Solibacter usitatus Ellin6076.</title>
        <authorList>
            <consortium name="US DOE Joint Genome Institute"/>
            <person name="Copeland A."/>
            <person name="Lucas S."/>
            <person name="Lapidus A."/>
            <person name="Barry K."/>
            <person name="Detter J.C."/>
            <person name="Glavina del Rio T."/>
            <person name="Hammon N."/>
            <person name="Israni S."/>
            <person name="Dalin E."/>
            <person name="Tice H."/>
            <person name="Pitluck S."/>
            <person name="Thompson L.S."/>
            <person name="Brettin T."/>
            <person name="Bruce D."/>
            <person name="Han C."/>
            <person name="Tapia R."/>
            <person name="Gilna P."/>
            <person name="Schmutz J."/>
            <person name="Larimer F."/>
            <person name="Land M."/>
            <person name="Hauser L."/>
            <person name="Kyrpides N."/>
            <person name="Mikhailova N."/>
            <person name="Janssen P.H."/>
            <person name="Kuske C.R."/>
            <person name="Richardson P."/>
        </authorList>
    </citation>
    <scope>NUCLEOTIDE SEQUENCE</scope>
    <source>
        <strain evidence="10">Ellin6076</strain>
    </source>
</reference>
<dbReference type="Pfam" id="PF12704">
    <property type="entry name" value="MacB_PCD"/>
    <property type="match status" value="2"/>
</dbReference>
<dbReference type="PANTHER" id="PTHR30572:SF4">
    <property type="entry name" value="ABC TRANSPORTER PERMEASE YTRF"/>
    <property type="match status" value="1"/>
</dbReference>
<dbReference type="AlphaFoldDB" id="Q01X80"/>
<dbReference type="InParanoid" id="Q01X80"/>
<dbReference type="HOGENOM" id="CLU_009433_1_0_0"/>
<dbReference type="EMBL" id="CP000473">
    <property type="protein sequence ID" value="ABJ85735.1"/>
    <property type="molecule type" value="Genomic_DNA"/>
</dbReference>